<dbReference type="PANTHER" id="PTHR34836">
    <property type="entry name" value="OS06G0188250 PROTEIN"/>
    <property type="match status" value="1"/>
</dbReference>
<comment type="caution">
    <text evidence="3">The sequence shown here is derived from an EMBL/GenBank/DDBJ whole genome shotgun (WGS) entry which is preliminary data.</text>
</comment>
<organism evidence="3 4">
    <name type="scientific">Rubroshorea leprosula</name>
    <dbReference type="NCBI Taxonomy" id="152421"/>
    <lineage>
        <taxon>Eukaryota</taxon>
        <taxon>Viridiplantae</taxon>
        <taxon>Streptophyta</taxon>
        <taxon>Embryophyta</taxon>
        <taxon>Tracheophyta</taxon>
        <taxon>Spermatophyta</taxon>
        <taxon>Magnoliopsida</taxon>
        <taxon>eudicotyledons</taxon>
        <taxon>Gunneridae</taxon>
        <taxon>Pentapetalae</taxon>
        <taxon>rosids</taxon>
        <taxon>malvids</taxon>
        <taxon>Malvales</taxon>
        <taxon>Dipterocarpaceae</taxon>
        <taxon>Rubroshorea</taxon>
    </lineage>
</organism>
<dbReference type="InterPro" id="IPR015683">
    <property type="entry name" value="Ionotropic_Glu_rcpt"/>
</dbReference>
<evidence type="ECO:0000313" key="4">
    <source>
        <dbReference type="Proteomes" id="UP001054252"/>
    </source>
</evidence>
<keyword evidence="4" id="KW-1185">Reference proteome</keyword>
<evidence type="ECO:0000256" key="2">
    <source>
        <dbReference type="SAM" id="Phobius"/>
    </source>
</evidence>
<feature type="region of interest" description="Disordered" evidence="1">
    <location>
        <begin position="1"/>
        <end position="23"/>
    </location>
</feature>
<feature type="transmembrane region" description="Helical" evidence="2">
    <location>
        <begin position="106"/>
        <end position="135"/>
    </location>
</feature>
<accession>A0AAV5HJK9</accession>
<feature type="compositionally biased region" description="Acidic residues" evidence="1">
    <location>
        <begin position="1"/>
        <end position="11"/>
    </location>
</feature>
<keyword evidence="2" id="KW-0812">Transmembrane</keyword>
<dbReference type="PANTHER" id="PTHR34836:SF1">
    <property type="entry name" value="OS09G0428600 PROTEIN"/>
    <property type="match status" value="1"/>
</dbReference>
<reference evidence="3 4" key="1">
    <citation type="journal article" date="2021" name="Commun. Biol.">
        <title>The genome of Shorea leprosula (Dipterocarpaceae) highlights the ecological relevance of drought in aseasonal tropical rainforests.</title>
        <authorList>
            <person name="Ng K.K.S."/>
            <person name="Kobayashi M.J."/>
            <person name="Fawcett J.A."/>
            <person name="Hatakeyama M."/>
            <person name="Paape T."/>
            <person name="Ng C.H."/>
            <person name="Ang C.C."/>
            <person name="Tnah L.H."/>
            <person name="Lee C.T."/>
            <person name="Nishiyama T."/>
            <person name="Sese J."/>
            <person name="O'Brien M.J."/>
            <person name="Copetti D."/>
            <person name="Mohd Noor M.I."/>
            <person name="Ong R.C."/>
            <person name="Putra M."/>
            <person name="Sireger I.Z."/>
            <person name="Indrioko S."/>
            <person name="Kosugi Y."/>
            <person name="Izuno A."/>
            <person name="Isagi Y."/>
            <person name="Lee S.L."/>
            <person name="Shimizu K.K."/>
        </authorList>
    </citation>
    <scope>NUCLEOTIDE SEQUENCE [LARGE SCALE GENOMIC DNA]</scope>
    <source>
        <strain evidence="3">214</strain>
    </source>
</reference>
<evidence type="ECO:0000313" key="3">
    <source>
        <dbReference type="EMBL" id="GKU87446.1"/>
    </source>
</evidence>
<evidence type="ECO:0000256" key="1">
    <source>
        <dbReference type="SAM" id="MobiDB-lite"/>
    </source>
</evidence>
<dbReference type="Proteomes" id="UP001054252">
    <property type="component" value="Unassembled WGS sequence"/>
</dbReference>
<protein>
    <submittedName>
        <fullName evidence="3">Uncharacterized protein</fullName>
    </submittedName>
</protein>
<keyword evidence="2" id="KW-1133">Transmembrane helix</keyword>
<dbReference type="EMBL" id="BPVZ01000002">
    <property type="protein sequence ID" value="GKU87446.1"/>
    <property type="molecule type" value="Genomic_DNA"/>
</dbReference>
<dbReference type="AlphaFoldDB" id="A0AAV5HJK9"/>
<proteinExistence type="predicted"/>
<name>A0AAV5HJK9_9ROSI</name>
<sequence>MEDREMEEEIVVEEREQVAPPTKVEKSPYNMLKESKVLLLLELALAQNTTATETIPVSVGVVLDMDMWVGKLGVSCINMTLQEFYSYHGNYTTRLVLNIRDSKGDVVGAAAAGAAAAGAASLFSLFLFFLSAFIFSEYIFLLT</sequence>
<gene>
    <name evidence="3" type="ORF">SLEP1_g1841</name>
</gene>
<keyword evidence="2" id="KW-0472">Membrane</keyword>